<evidence type="ECO:0008006" key="3">
    <source>
        <dbReference type="Google" id="ProtNLM"/>
    </source>
</evidence>
<dbReference type="EMBL" id="BRZA01000002">
    <property type="protein sequence ID" value="GLC89308.1"/>
    <property type="molecule type" value="Genomic_DNA"/>
</dbReference>
<evidence type="ECO:0000313" key="2">
    <source>
        <dbReference type="Proteomes" id="UP001065593"/>
    </source>
</evidence>
<gene>
    <name evidence="1" type="ORF">LYSBPC_24350</name>
</gene>
<sequence length="74" mass="8071">MSQVLELQFQTEGGKTATITVDHPKAHLTPADIQQVMQTIVEQNVFDSPSGTFTAVKGARIIDRQVSTFTLVTP</sequence>
<dbReference type="RefSeq" id="WP_264989042.1">
    <property type="nucleotide sequence ID" value="NZ_BRZA01000002.1"/>
</dbReference>
<comment type="caution">
    <text evidence="1">The sequence shown here is derived from an EMBL/GenBank/DDBJ whole genome shotgun (WGS) entry which is preliminary data.</text>
</comment>
<dbReference type="InterPro" id="IPR021321">
    <property type="entry name" value="DUF2922"/>
</dbReference>
<protein>
    <recommendedName>
        <fullName evidence="3">DUF2922 domain-containing protein</fullName>
    </recommendedName>
</protein>
<dbReference type="Pfam" id="PF11148">
    <property type="entry name" value="DUF2922"/>
    <property type="match status" value="1"/>
</dbReference>
<reference evidence="1" key="1">
    <citation type="submission" date="2022-08" db="EMBL/GenBank/DDBJ databases">
        <title>Draft genome sequence of Lysinibacillus sp. strain KH24.</title>
        <authorList>
            <person name="Kanbe H."/>
            <person name="Itoh H."/>
        </authorList>
    </citation>
    <scope>NUCLEOTIDE SEQUENCE</scope>
    <source>
        <strain evidence="1">KH24</strain>
    </source>
</reference>
<accession>A0ABQ5NLR7</accession>
<evidence type="ECO:0000313" key="1">
    <source>
        <dbReference type="EMBL" id="GLC89308.1"/>
    </source>
</evidence>
<organism evidence="1 2">
    <name type="scientific">Lysinibacillus piscis</name>
    <dbReference type="NCBI Taxonomy" id="2518931"/>
    <lineage>
        <taxon>Bacteria</taxon>
        <taxon>Bacillati</taxon>
        <taxon>Bacillota</taxon>
        <taxon>Bacilli</taxon>
        <taxon>Bacillales</taxon>
        <taxon>Bacillaceae</taxon>
        <taxon>Lysinibacillus</taxon>
    </lineage>
</organism>
<keyword evidence="2" id="KW-1185">Reference proteome</keyword>
<dbReference type="Proteomes" id="UP001065593">
    <property type="component" value="Unassembled WGS sequence"/>
</dbReference>
<name>A0ABQ5NLR7_9BACI</name>
<proteinExistence type="predicted"/>